<organism evidence="3 4">
    <name type="scientific">Sphingomonas cavernae</name>
    <dbReference type="NCBI Taxonomy" id="2320861"/>
    <lineage>
        <taxon>Bacteria</taxon>
        <taxon>Pseudomonadati</taxon>
        <taxon>Pseudomonadota</taxon>
        <taxon>Alphaproteobacteria</taxon>
        <taxon>Sphingomonadales</taxon>
        <taxon>Sphingomonadaceae</taxon>
        <taxon>Sphingomonas</taxon>
    </lineage>
</organism>
<dbReference type="SUPFAM" id="SSF89447">
    <property type="entry name" value="AbrB/MazE/MraZ-like"/>
    <property type="match status" value="1"/>
</dbReference>
<sequence length="77" mass="8832">MRVTRWGNSLAIRLPAAVVEALALKEGDDIEVRISGDRAFTIDRDQTRVAALDSIRRLRRPLPADWSFDRNDANERR</sequence>
<evidence type="ECO:0000313" key="3">
    <source>
        <dbReference type="EMBL" id="RJF90651.1"/>
    </source>
</evidence>
<keyword evidence="1 3" id="KW-0238">DNA-binding</keyword>
<name>A0A418WKS7_9SPHN</name>
<protein>
    <submittedName>
        <fullName evidence="3">AbrB/MazE/SpoVT family DNA-binding domain-containing protein</fullName>
    </submittedName>
</protein>
<evidence type="ECO:0000259" key="2">
    <source>
        <dbReference type="PROSITE" id="PS51740"/>
    </source>
</evidence>
<evidence type="ECO:0000256" key="1">
    <source>
        <dbReference type="PROSITE-ProRule" id="PRU01076"/>
    </source>
</evidence>
<dbReference type="InterPro" id="IPR037914">
    <property type="entry name" value="SpoVT-AbrB_sf"/>
</dbReference>
<dbReference type="Gene3D" id="2.10.260.10">
    <property type="match status" value="1"/>
</dbReference>
<gene>
    <name evidence="3" type="ORF">D3876_10570</name>
</gene>
<comment type="caution">
    <text evidence="3">The sequence shown here is derived from an EMBL/GenBank/DDBJ whole genome shotgun (WGS) entry which is preliminary data.</text>
</comment>
<dbReference type="InterPro" id="IPR007159">
    <property type="entry name" value="SpoVT-AbrB_dom"/>
</dbReference>
<proteinExistence type="predicted"/>
<keyword evidence="4" id="KW-1185">Reference proteome</keyword>
<dbReference type="Pfam" id="PF04014">
    <property type="entry name" value="MazE_antitoxin"/>
    <property type="match status" value="1"/>
</dbReference>
<dbReference type="RefSeq" id="WP_119762017.1">
    <property type="nucleotide sequence ID" value="NZ_QYUM01000003.1"/>
</dbReference>
<dbReference type="AlphaFoldDB" id="A0A418WKS7"/>
<evidence type="ECO:0000313" key="4">
    <source>
        <dbReference type="Proteomes" id="UP000286100"/>
    </source>
</evidence>
<dbReference type="GO" id="GO:0003677">
    <property type="term" value="F:DNA binding"/>
    <property type="evidence" value="ECO:0007669"/>
    <property type="project" value="UniProtKB-UniRule"/>
</dbReference>
<dbReference type="EMBL" id="QYUM01000003">
    <property type="protein sequence ID" value="RJF90651.1"/>
    <property type="molecule type" value="Genomic_DNA"/>
</dbReference>
<dbReference type="SMART" id="SM00966">
    <property type="entry name" value="SpoVT_AbrB"/>
    <property type="match status" value="1"/>
</dbReference>
<feature type="domain" description="SpoVT-AbrB" evidence="2">
    <location>
        <begin position="1"/>
        <end position="47"/>
    </location>
</feature>
<reference evidence="3 4" key="1">
    <citation type="submission" date="2018-09" db="EMBL/GenBank/DDBJ databases">
        <authorList>
            <person name="Zhu H."/>
        </authorList>
    </citation>
    <scope>NUCLEOTIDE SEQUENCE [LARGE SCALE GENOMIC DNA]</scope>
    <source>
        <strain evidence="3 4">K2R01-6</strain>
    </source>
</reference>
<dbReference type="Proteomes" id="UP000286100">
    <property type="component" value="Unassembled WGS sequence"/>
</dbReference>
<dbReference type="PROSITE" id="PS51740">
    <property type="entry name" value="SPOVT_ABRB"/>
    <property type="match status" value="1"/>
</dbReference>
<dbReference type="OrthoDB" id="9795766at2"/>
<accession>A0A418WKS7</accession>